<comment type="caution">
    <text evidence="1">The sequence shown here is derived from an EMBL/GenBank/DDBJ whole genome shotgun (WGS) entry which is preliminary data.</text>
</comment>
<protein>
    <recommendedName>
        <fullName evidence="3">RNA polymerase sigma-70 factor (ECF subfamily)</fullName>
    </recommendedName>
</protein>
<dbReference type="Gene3D" id="1.10.10.10">
    <property type="entry name" value="Winged helix-like DNA-binding domain superfamily/Winged helix DNA-binding domain"/>
    <property type="match status" value="1"/>
</dbReference>
<evidence type="ECO:0008006" key="3">
    <source>
        <dbReference type="Google" id="ProtNLM"/>
    </source>
</evidence>
<dbReference type="InterPro" id="IPR036388">
    <property type="entry name" value="WH-like_DNA-bd_sf"/>
</dbReference>
<name>A0A2U1CD26_9FIRM</name>
<dbReference type="EMBL" id="QEKK01000003">
    <property type="protein sequence ID" value="PVY58751.1"/>
    <property type="molecule type" value="Genomic_DNA"/>
</dbReference>
<reference evidence="1 2" key="1">
    <citation type="submission" date="2018-04" db="EMBL/GenBank/DDBJ databases">
        <title>Genomic Encyclopedia of Type Strains, Phase IV (KMG-IV): sequencing the most valuable type-strain genomes for metagenomic binning, comparative biology and taxonomic classification.</title>
        <authorList>
            <person name="Goeker M."/>
        </authorList>
    </citation>
    <scope>NUCLEOTIDE SEQUENCE [LARGE SCALE GENOMIC DNA]</scope>
    <source>
        <strain evidence="1 2">DSM 26588</strain>
    </source>
</reference>
<dbReference type="SUPFAM" id="SSF88659">
    <property type="entry name" value="Sigma3 and sigma4 domains of RNA polymerase sigma factors"/>
    <property type="match status" value="1"/>
</dbReference>
<dbReference type="Proteomes" id="UP000245778">
    <property type="component" value="Unassembled WGS sequence"/>
</dbReference>
<gene>
    <name evidence="1" type="ORF">C7373_10338</name>
</gene>
<dbReference type="AlphaFoldDB" id="A0A2U1CD26"/>
<dbReference type="InterPro" id="IPR013324">
    <property type="entry name" value="RNA_pol_sigma_r3/r4-like"/>
</dbReference>
<dbReference type="GeneID" id="93230845"/>
<sequence length="115" mass="13417">MWPRRSSSSPLERPSGVRDGDHLKAWLLKVTANKCRNLLKSGWYRSRNELPESLTALDRREDEVLAAVFSQEEKYRLPLHLHYYESYFIREIVHILVLPAATVGTRLSRGRTLIK</sequence>
<organism evidence="1 2">
    <name type="scientific">Intestinimonas butyriciproducens</name>
    <dbReference type="NCBI Taxonomy" id="1297617"/>
    <lineage>
        <taxon>Bacteria</taxon>
        <taxon>Bacillati</taxon>
        <taxon>Bacillota</taxon>
        <taxon>Clostridia</taxon>
        <taxon>Eubacteriales</taxon>
        <taxon>Intestinimonas</taxon>
    </lineage>
</organism>
<proteinExistence type="predicted"/>
<dbReference type="RefSeq" id="WP_242976531.1">
    <property type="nucleotide sequence ID" value="NZ_CP011524.1"/>
</dbReference>
<evidence type="ECO:0000313" key="1">
    <source>
        <dbReference type="EMBL" id="PVY58751.1"/>
    </source>
</evidence>
<accession>A0A2U1CD26</accession>
<evidence type="ECO:0000313" key="2">
    <source>
        <dbReference type="Proteomes" id="UP000245778"/>
    </source>
</evidence>